<reference evidence="7" key="1">
    <citation type="submission" date="2023-06" db="EMBL/GenBank/DDBJ databases">
        <title>Genomic of Parafulvivirga corallium.</title>
        <authorList>
            <person name="Wang G."/>
        </authorList>
    </citation>
    <scope>NUCLEOTIDE SEQUENCE</scope>
    <source>
        <strain evidence="7">BMA10</strain>
    </source>
</reference>
<dbReference type="InterPro" id="IPR005534">
    <property type="entry name" value="Curli_assmbl/transp-comp_CsgG"/>
</dbReference>
<keyword evidence="1" id="KW-1003">Cell membrane</keyword>
<gene>
    <name evidence="7" type="ORF">QQ008_20925</name>
</gene>
<feature type="chain" id="PRO_5045251458" evidence="6">
    <location>
        <begin position="35"/>
        <end position="341"/>
    </location>
</feature>
<dbReference type="EMBL" id="JAUJEA010000009">
    <property type="protein sequence ID" value="MDN5203868.1"/>
    <property type="molecule type" value="Genomic_DNA"/>
</dbReference>
<dbReference type="RefSeq" id="WP_346753892.1">
    <property type="nucleotide sequence ID" value="NZ_JAUJEA010000009.1"/>
</dbReference>
<accession>A0ABT8KW86</accession>
<protein>
    <submittedName>
        <fullName evidence="7">CsgG/HfaB family protein</fullName>
    </submittedName>
</protein>
<evidence type="ECO:0000256" key="3">
    <source>
        <dbReference type="ARBA" id="ARBA00023136"/>
    </source>
</evidence>
<keyword evidence="3" id="KW-0472">Membrane</keyword>
<name>A0ABT8KW86_9BACT</name>
<keyword evidence="8" id="KW-1185">Reference proteome</keyword>
<keyword evidence="4" id="KW-0564">Palmitate</keyword>
<evidence type="ECO:0000256" key="1">
    <source>
        <dbReference type="ARBA" id="ARBA00022475"/>
    </source>
</evidence>
<dbReference type="PANTHER" id="PTHR41164:SF1">
    <property type="entry name" value="CURLI PRODUCTION ASSEMBLY_TRANSPORT COMPONENT CSGG"/>
    <property type="match status" value="1"/>
</dbReference>
<dbReference type="Proteomes" id="UP001172082">
    <property type="component" value="Unassembled WGS sequence"/>
</dbReference>
<dbReference type="Pfam" id="PF03783">
    <property type="entry name" value="CsgG"/>
    <property type="match status" value="1"/>
</dbReference>
<evidence type="ECO:0000256" key="4">
    <source>
        <dbReference type="ARBA" id="ARBA00023139"/>
    </source>
</evidence>
<keyword evidence="2 6" id="KW-0732">Signal</keyword>
<organism evidence="7 8">
    <name type="scientific">Splendidivirga corallicola</name>
    <dbReference type="NCBI Taxonomy" id="3051826"/>
    <lineage>
        <taxon>Bacteria</taxon>
        <taxon>Pseudomonadati</taxon>
        <taxon>Bacteroidota</taxon>
        <taxon>Cytophagia</taxon>
        <taxon>Cytophagales</taxon>
        <taxon>Splendidivirgaceae</taxon>
        <taxon>Splendidivirga</taxon>
    </lineage>
</organism>
<evidence type="ECO:0000256" key="5">
    <source>
        <dbReference type="ARBA" id="ARBA00023288"/>
    </source>
</evidence>
<evidence type="ECO:0000313" key="8">
    <source>
        <dbReference type="Proteomes" id="UP001172082"/>
    </source>
</evidence>
<keyword evidence="5" id="KW-0449">Lipoprotein</keyword>
<evidence type="ECO:0000256" key="2">
    <source>
        <dbReference type="ARBA" id="ARBA00022729"/>
    </source>
</evidence>
<dbReference type="PANTHER" id="PTHR41164">
    <property type="entry name" value="CURLI PRODUCTION ASSEMBLY/TRANSPORT COMPONENT CSGG"/>
    <property type="match status" value="1"/>
</dbReference>
<evidence type="ECO:0000313" key="7">
    <source>
        <dbReference type="EMBL" id="MDN5203868.1"/>
    </source>
</evidence>
<proteinExistence type="predicted"/>
<feature type="signal peptide" evidence="6">
    <location>
        <begin position="1"/>
        <end position="34"/>
    </location>
</feature>
<evidence type="ECO:0000256" key="6">
    <source>
        <dbReference type="SAM" id="SignalP"/>
    </source>
</evidence>
<sequence length="341" mass="37323">MKTPIYQSIWPSYISACFLMALSAILISPDAAIAQNSKDIKTDFESVKSKCKDTPVTQRTRVTVARFNATTRVPGQLGRNMATMLTNALYEIDCFSVLESLQNKSDMINEVDFGESDYADGGSSAAKGKMKGAQVVITGEVTEFSEETNRTNVRILRNISATQKKVKLGFIVKLLNPQTREILWSKSVQVEGQDSKANVGFFRSASNQNPALANALEQGVLRTCEYLVKEIPNLHLPGSNGKSANALSGTKRATVIFIGADYTILRTYRKKLETLSGISSVSQGDFKTDPQSKLETGTLTIQHSKNSFDDLLDSIVPAVSTKFKISKVESSQQKVTLKLKG</sequence>
<dbReference type="Gene3D" id="3.40.50.10610">
    <property type="entry name" value="ABC-type transport auxiliary lipoprotein component"/>
    <property type="match status" value="1"/>
</dbReference>
<comment type="caution">
    <text evidence="7">The sequence shown here is derived from an EMBL/GenBank/DDBJ whole genome shotgun (WGS) entry which is preliminary data.</text>
</comment>